<dbReference type="EMBL" id="CM056741">
    <property type="protein sequence ID" value="KAJ8686764.1"/>
    <property type="molecule type" value="Genomic_DNA"/>
</dbReference>
<dbReference type="Proteomes" id="UP001239111">
    <property type="component" value="Chromosome 1"/>
</dbReference>
<protein>
    <submittedName>
        <fullName evidence="1">Uncharacterized protein</fullName>
    </submittedName>
</protein>
<accession>A0ACC2PVV5</accession>
<organism evidence="1 2">
    <name type="scientific">Eretmocerus hayati</name>
    <dbReference type="NCBI Taxonomy" id="131215"/>
    <lineage>
        <taxon>Eukaryota</taxon>
        <taxon>Metazoa</taxon>
        <taxon>Ecdysozoa</taxon>
        <taxon>Arthropoda</taxon>
        <taxon>Hexapoda</taxon>
        <taxon>Insecta</taxon>
        <taxon>Pterygota</taxon>
        <taxon>Neoptera</taxon>
        <taxon>Endopterygota</taxon>
        <taxon>Hymenoptera</taxon>
        <taxon>Apocrita</taxon>
        <taxon>Proctotrupomorpha</taxon>
        <taxon>Chalcidoidea</taxon>
        <taxon>Aphelinidae</taxon>
        <taxon>Aphelininae</taxon>
        <taxon>Eretmocerus</taxon>
    </lineage>
</organism>
<gene>
    <name evidence="1" type="ORF">QAD02_022558</name>
</gene>
<sequence length="1016" mass="115888">MASATAMPVQAPLASAAHKTNSSIAQILQSDSVRRLLNQPNLAIHTVPRTSSPAAYRMIKPKPSIEKKNVVNGELQLPQKSEVSIQVINLPNKDQSEDENLLPSKYNGKSEILLVPIKRELKECGHIEDCESLICNVIVKQYEDDEGITPLISANISDDEEIDAPLTKHCENVKCDALSIDHDRCRRASIPLFSCDKLSMCSICETKFDSQIEFVNHQDCKKKNVYQFNLATPSDIFKWRMREREVQILEEDKMKQNSIYLDPIKGFNYAMEALKKNDELVVIPRMLPVQPKLSKQNYYNHSNNYYIKRNRGVRTTSVNRRLQAPEIDKELTSEMISDIILSCQNSIEQDRMNVKNHVQTPKQIKLSDHLNGGTVNVMDSMTTLNQSFINAIGLAAKSPSNISKQIHHPSGHSTPLKTNNNSSQQKHTQISALLENGSALGGNKLLLQNHPYKVVPIAQLKSEPSLLHQTQGMPKFCVVPDTSMINMSYKVVPIAEMKSEPSLLHKLQGMPKFCVVPDTSAASQPTSSTKKLIQQRKLSKKDKRVVPPLTLRKIPVKNTQNIGPVKFRPLPSIASANVRNVEAKMGNPLKAKRQKVRKRHRKKMLKKGKFRCTHCAKRFSSIDYCKIHIARHENNPGFFCRLCEKGFLNKYVMKKHLDSEHRAGEVRCEMCNCILPSVQELIDHMKTPSVKIKRGCSDCSKGFDTCYQLDYHSRKEHGFLICAICKRQIARTKMKKHLMLEHSISKNRIETGFEKLTQAPTDDELVSEDNLICETEEPVAKVAEPVVEEKKEEADCLARGRSARRRNSKEFFNCTVCERRFDNEKQYQIHLANNPMKFTVCPNCGKKFHRKSECNEHVKTCDVKITTPVQKKPRKRRSSLREETLTHSNEFTLPTSTGRKRHGIYDFPKSKKAKVTRVDPVKYEETKEKDTLSIEYDVIDLEEEDEPSDCLQYLKIMKKKNNFMSEKNEAERNKVSKLEEKILSSHSTQINSHVSTIVCETENMVKISRNHSLQVL</sequence>
<evidence type="ECO:0000313" key="1">
    <source>
        <dbReference type="EMBL" id="KAJ8686764.1"/>
    </source>
</evidence>
<reference evidence="1" key="1">
    <citation type="submission" date="2023-04" db="EMBL/GenBank/DDBJ databases">
        <title>A chromosome-level genome assembly of the parasitoid wasp Eretmocerus hayati.</title>
        <authorList>
            <person name="Zhong Y."/>
            <person name="Liu S."/>
            <person name="Liu Y."/>
        </authorList>
    </citation>
    <scope>NUCLEOTIDE SEQUENCE</scope>
    <source>
        <strain evidence="1">ZJU_SS_LIU_2023</strain>
    </source>
</reference>
<proteinExistence type="predicted"/>
<evidence type="ECO:0000313" key="2">
    <source>
        <dbReference type="Proteomes" id="UP001239111"/>
    </source>
</evidence>
<keyword evidence="2" id="KW-1185">Reference proteome</keyword>
<name>A0ACC2PVV5_9HYME</name>
<comment type="caution">
    <text evidence="1">The sequence shown here is derived from an EMBL/GenBank/DDBJ whole genome shotgun (WGS) entry which is preliminary data.</text>
</comment>